<dbReference type="AlphaFoldDB" id="A0A329RWH1"/>
<dbReference type="EMBL" id="RCMI01000812">
    <property type="protein sequence ID" value="KAG2897080.1"/>
    <property type="molecule type" value="Genomic_DNA"/>
</dbReference>
<sequence>MRIDYVVLIATTFLAATDMASGTPASQLMTPPELANPVSAFADNHNGKRLLRTGTTEDEDDEERAVTRLKIPALEKAVQASKNARVQNWIKEGFEVDDVFLVLNLDRMEGNIFASSKFKTWVKFATTLDKQNSGEAMIHSLIRKYGDVGLAKLLQHTKRGSTRAASEKMQRVQFDFWFKEGMGPQYMLRTFFKSNNEADIGKLGKSILSQYQTHLNKNHPNWSDNIHWQ</sequence>
<evidence type="ECO:0000256" key="5">
    <source>
        <dbReference type="RuleBase" id="RU367124"/>
    </source>
</evidence>
<comment type="function">
    <text evidence="5">Effector that suppresses plant defense responses during pathogen infection.</text>
</comment>
<evidence type="ECO:0000313" key="6">
    <source>
        <dbReference type="EMBL" id="KAG2851665.1"/>
    </source>
</evidence>
<evidence type="ECO:0000256" key="4">
    <source>
        <dbReference type="ARBA" id="ARBA00022729"/>
    </source>
</evidence>
<dbReference type="EMBL" id="RCMG01000592">
    <property type="protein sequence ID" value="KAG2851665.1"/>
    <property type="molecule type" value="Genomic_DNA"/>
</dbReference>
<evidence type="ECO:0000313" key="9">
    <source>
        <dbReference type="EMBL" id="KAG2969359.1"/>
    </source>
</evidence>
<comment type="similarity">
    <text evidence="2 5">Belongs to the RxLR effector family.</text>
</comment>
<organism evidence="12 13">
    <name type="scientific">Phytophthora cactorum</name>
    <dbReference type="NCBI Taxonomy" id="29920"/>
    <lineage>
        <taxon>Eukaryota</taxon>
        <taxon>Sar</taxon>
        <taxon>Stramenopiles</taxon>
        <taxon>Oomycota</taxon>
        <taxon>Peronosporomycetes</taxon>
        <taxon>Peronosporales</taxon>
        <taxon>Peronosporaceae</taxon>
        <taxon>Phytophthora</taxon>
    </lineage>
</organism>
<gene>
    <name evidence="11" type="ORF">JG687_00011401</name>
    <name evidence="12" type="ORF">PC110_g16087</name>
    <name evidence="6" type="ORF">PC113_g15712</name>
    <name evidence="7" type="ORF">PC115_g17323</name>
    <name evidence="8" type="ORF">PC117_g18933</name>
    <name evidence="9" type="ORF">PC118_g17489</name>
    <name evidence="10" type="ORF">PC129_g16358</name>
</gene>
<dbReference type="Pfam" id="PF16810">
    <property type="entry name" value="RXLR"/>
    <property type="match status" value="1"/>
</dbReference>
<evidence type="ECO:0000256" key="3">
    <source>
        <dbReference type="ARBA" id="ARBA00022525"/>
    </source>
</evidence>
<evidence type="ECO:0000313" key="7">
    <source>
        <dbReference type="EMBL" id="KAG2897080.1"/>
    </source>
</evidence>
<dbReference type="GO" id="GO:0005576">
    <property type="term" value="C:extracellular region"/>
    <property type="evidence" value="ECO:0007669"/>
    <property type="project" value="UniProtKB-SubCell"/>
</dbReference>
<reference evidence="12 13" key="1">
    <citation type="submission" date="2018-01" db="EMBL/GenBank/DDBJ databases">
        <title>Draft genome of the strawberry crown rot pathogen Phytophthora cactorum.</title>
        <authorList>
            <person name="Armitage A.D."/>
            <person name="Lysoe E."/>
            <person name="Nellist C.F."/>
            <person name="Harrison R.J."/>
            <person name="Brurberg M.B."/>
        </authorList>
    </citation>
    <scope>NUCLEOTIDE SEQUENCE [LARGE SCALE GENOMIC DNA]</scope>
    <source>
        <strain evidence="12 13">10300</strain>
    </source>
</reference>
<evidence type="ECO:0000313" key="13">
    <source>
        <dbReference type="Proteomes" id="UP000251314"/>
    </source>
</evidence>
<dbReference type="Proteomes" id="UP000774804">
    <property type="component" value="Unassembled WGS sequence"/>
</dbReference>
<dbReference type="EMBL" id="JAENGZ010000698">
    <property type="protein sequence ID" value="KAG6955122.1"/>
    <property type="molecule type" value="Genomic_DNA"/>
</dbReference>
<protein>
    <recommendedName>
        <fullName evidence="5">RxLR effector protein</fullName>
    </recommendedName>
</protein>
<dbReference type="VEuPathDB" id="FungiDB:PC110_g16087"/>
<evidence type="ECO:0000256" key="2">
    <source>
        <dbReference type="ARBA" id="ARBA00010400"/>
    </source>
</evidence>
<dbReference type="EMBL" id="RCML01000796">
    <property type="protein sequence ID" value="KAG2969359.1"/>
    <property type="molecule type" value="Genomic_DNA"/>
</dbReference>
<dbReference type="Proteomes" id="UP000251314">
    <property type="component" value="Unassembled WGS sequence"/>
</dbReference>
<keyword evidence="13" id="KW-1185">Reference proteome</keyword>
<name>A0A329RWH1_9STRA</name>
<dbReference type="Proteomes" id="UP000735874">
    <property type="component" value="Unassembled WGS sequence"/>
</dbReference>
<comment type="subcellular location">
    <subcellularLocation>
        <location evidence="1 5">Secreted</location>
    </subcellularLocation>
</comment>
<dbReference type="OrthoDB" id="94550at2759"/>
<evidence type="ECO:0000313" key="8">
    <source>
        <dbReference type="EMBL" id="KAG2912320.1"/>
    </source>
</evidence>
<evidence type="ECO:0000313" key="11">
    <source>
        <dbReference type="EMBL" id="KAG6955122.1"/>
    </source>
</evidence>
<comment type="domain">
    <text evidence="5">The RxLR-dEER motif acts to carry the protein into the host cell cytoplasm through binding to cell surface phosphatidylinositol-3-phosphate.</text>
</comment>
<evidence type="ECO:0000313" key="12">
    <source>
        <dbReference type="EMBL" id="RAW27518.1"/>
    </source>
</evidence>
<feature type="signal peptide" evidence="5">
    <location>
        <begin position="1"/>
        <end position="22"/>
    </location>
</feature>
<comment type="caution">
    <text evidence="12">The sequence shown here is derived from an EMBL/GenBank/DDBJ whole genome shotgun (WGS) entry which is preliminary data.</text>
</comment>
<evidence type="ECO:0000256" key="1">
    <source>
        <dbReference type="ARBA" id="ARBA00004613"/>
    </source>
</evidence>
<reference evidence="11" key="3">
    <citation type="submission" date="2021-01" db="EMBL/GenBank/DDBJ databases">
        <title>Phytophthora aleatoria, a newly-described species from Pinus radiata is distinct from Phytophthora cactorum isolates based on comparative genomics.</title>
        <authorList>
            <person name="Mcdougal R."/>
            <person name="Panda P."/>
            <person name="Williams N."/>
            <person name="Studholme D.J."/>
        </authorList>
    </citation>
    <scope>NUCLEOTIDE SEQUENCE</scope>
    <source>
        <strain evidence="11">NZFS 3830</strain>
    </source>
</reference>
<dbReference type="InterPro" id="IPR031825">
    <property type="entry name" value="RXLR"/>
</dbReference>
<evidence type="ECO:0000313" key="10">
    <source>
        <dbReference type="EMBL" id="KAG3212684.1"/>
    </source>
</evidence>
<reference evidence="10" key="2">
    <citation type="submission" date="2018-05" db="EMBL/GenBank/DDBJ databases">
        <title>Effector identification in a new, highly contiguous assembly of the strawberry crown rot pathogen Phytophthora cactorum.</title>
        <authorList>
            <person name="Armitage A.D."/>
            <person name="Nellist C.F."/>
            <person name="Bates H."/>
            <person name="Vickerstaff R.J."/>
            <person name="Harrison R.J."/>
        </authorList>
    </citation>
    <scope>NUCLEOTIDE SEQUENCE</scope>
    <source>
        <strain evidence="6">15-7</strain>
        <strain evidence="7">4032</strain>
        <strain evidence="8">4040</strain>
        <strain evidence="9">P415</strain>
        <strain evidence="10">P421</strain>
    </source>
</reference>
<feature type="chain" id="PRO_5040518953" description="RxLR effector protein" evidence="5">
    <location>
        <begin position="23"/>
        <end position="229"/>
    </location>
</feature>
<dbReference type="Proteomes" id="UP000697107">
    <property type="component" value="Unassembled WGS sequence"/>
</dbReference>
<accession>A0A329RWH1</accession>
<keyword evidence="3 5" id="KW-0964">Secreted</keyword>
<dbReference type="EMBL" id="RCMK01000791">
    <property type="protein sequence ID" value="KAG2912320.1"/>
    <property type="molecule type" value="Genomic_DNA"/>
</dbReference>
<dbReference type="Proteomes" id="UP000760860">
    <property type="component" value="Unassembled WGS sequence"/>
</dbReference>
<dbReference type="Proteomes" id="UP000736787">
    <property type="component" value="Unassembled WGS sequence"/>
</dbReference>
<dbReference type="Proteomes" id="UP000688947">
    <property type="component" value="Unassembled WGS sequence"/>
</dbReference>
<dbReference type="EMBL" id="MJFZ01000556">
    <property type="protein sequence ID" value="RAW27518.1"/>
    <property type="molecule type" value="Genomic_DNA"/>
</dbReference>
<keyword evidence="4 5" id="KW-0732">Signal</keyword>
<proteinExistence type="inferred from homology"/>
<dbReference type="EMBL" id="RCMV01000809">
    <property type="protein sequence ID" value="KAG3212684.1"/>
    <property type="molecule type" value="Genomic_DNA"/>
</dbReference>